<dbReference type="GO" id="GO:0046872">
    <property type="term" value="F:metal ion binding"/>
    <property type="evidence" value="ECO:0007669"/>
    <property type="project" value="UniProtKB-KW"/>
</dbReference>
<dbReference type="EMBL" id="CP036264">
    <property type="protein sequence ID" value="QEF96763.1"/>
    <property type="molecule type" value="Genomic_DNA"/>
</dbReference>
<dbReference type="GO" id="GO:0004065">
    <property type="term" value="F:arylsulfatase activity"/>
    <property type="evidence" value="ECO:0007669"/>
    <property type="project" value="UniProtKB-EC"/>
</dbReference>
<dbReference type="CDD" id="cd16027">
    <property type="entry name" value="SGSH"/>
    <property type="match status" value="1"/>
</dbReference>
<evidence type="ECO:0000256" key="6">
    <source>
        <dbReference type="ARBA" id="ARBA00022837"/>
    </source>
</evidence>
<dbReference type="EC" id="3.1.6.1" evidence="8"/>
<dbReference type="InterPro" id="IPR017850">
    <property type="entry name" value="Alkaline_phosphatase_core_sf"/>
</dbReference>
<reference evidence="8 9" key="1">
    <citation type="submission" date="2019-02" db="EMBL/GenBank/DDBJ databases">
        <title>Planctomycetal bacteria perform biofilm scaping via a novel small molecule.</title>
        <authorList>
            <person name="Jeske O."/>
            <person name="Boedeker C."/>
            <person name="Wiegand S."/>
            <person name="Breitling P."/>
            <person name="Kallscheuer N."/>
            <person name="Jogler M."/>
            <person name="Rohde M."/>
            <person name="Petersen J."/>
            <person name="Medema M.H."/>
            <person name="Surup F."/>
            <person name="Jogler C."/>
        </authorList>
    </citation>
    <scope>NUCLEOTIDE SEQUENCE [LARGE SCALE GENOMIC DNA]</scope>
    <source>
        <strain evidence="8 9">Mal15</strain>
    </source>
</reference>
<keyword evidence="3" id="KW-0479">Metal-binding</keyword>
<organism evidence="8 9">
    <name type="scientific">Stieleria maiorica</name>
    <dbReference type="NCBI Taxonomy" id="2795974"/>
    <lineage>
        <taxon>Bacteria</taxon>
        <taxon>Pseudomonadati</taxon>
        <taxon>Planctomycetota</taxon>
        <taxon>Planctomycetia</taxon>
        <taxon>Pirellulales</taxon>
        <taxon>Pirellulaceae</taxon>
        <taxon>Stieleria</taxon>
    </lineage>
</organism>
<feature type="domain" description="Sulfatase N-terminal" evidence="7">
    <location>
        <begin position="42"/>
        <end position="342"/>
    </location>
</feature>
<evidence type="ECO:0000313" key="8">
    <source>
        <dbReference type="EMBL" id="QEF96763.1"/>
    </source>
</evidence>
<keyword evidence="4" id="KW-0732">Signal</keyword>
<dbReference type="AlphaFoldDB" id="A0A5B9M7X8"/>
<comment type="similarity">
    <text evidence="2">Belongs to the sulfatase family.</text>
</comment>
<dbReference type="InterPro" id="IPR000917">
    <property type="entry name" value="Sulfatase_N"/>
</dbReference>
<comment type="cofactor">
    <cofactor evidence="1">
        <name>Ca(2+)</name>
        <dbReference type="ChEBI" id="CHEBI:29108"/>
    </cofactor>
</comment>
<dbReference type="PANTHER" id="PTHR42693:SF42">
    <property type="entry name" value="ARYLSULFATASE G"/>
    <property type="match status" value="1"/>
</dbReference>
<evidence type="ECO:0000256" key="1">
    <source>
        <dbReference type="ARBA" id="ARBA00001913"/>
    </source>
</evidence>
<gene>
    <name evidence="8" type="ORF">Mal15_07930</name>
</gene>
<evidence type="ECO:0000256" key="5">
    <source>
        <dbReference type="ARBA" id="ARBA00022801"/>
    </source>
</evidence>
<accession>A0A5B9M7X8</accession>
<dbReference type="KEGG" id="smam:Mal15_07930"/>
<evidence type="ECO:0000313" key="9">
    <source>
        <dbReference type="Proteomes" id="UP000321353"/>
    </source>
</evidence>
<evidence type="ECO:0000256" key="3">
    <source>
        <dbReference type="ARBA" id="ARBA00022723"/>
    </source>
</evidence>
<evidence type="ECO:0000256" key="2">
    <source>
        <dbReference type="ARBA" id="ARBA00008779"/>
    </source>
</evidence>
<keyword evidence="6" id="KW-0106">Calcium</keyword>
<evidence type="ECO:0000259" key="7">
    <source>
        <dbReference type="Pfam" id="PF00884"/>
    </source>
</evidence>
<keyword evidence="5 8" id="KW-0378">Hydrolase</keyword>
<dbReference type="Proteomes" id="UP000321353">
    <property type="component" value="Chromosome"/>
</dbReference>
<name>A0A5B9M7X8_9BACT</name>
<dbReference type="Pfam" id="PF00884">
    <property type="entry name" value="Sulfatase"/>
    <property type="match status" value="1"/>
</dbReference>
<keyword evidence="9" id="KW-1185">Reference proteome</keyword>
<evidence type="ECO:0000256" key="4">
    <source>
        <dbReference type="ARBA" id="ARBA00022729"/>
    </source>
</evidence>
<dbReference type="InterPro" id="IPR050738">
    <property type="entry name" value="Sulfatase"/>
</dbReference>
<protein>
    <submittedName>
        <fullName evidence="8">Arylsulfatase</fullName>
        <ecNumber evidence="8">3.1.6.1</ecNumber>
    </submittedName>
</protein>
<dbReference type="SUPFAM" id="SSF53649">
    <property type="entry name" value="Alkaline phosphatase-like"/>
    <property type="match status" value="1"/>
</dbReference>
<sequence length="468" mass="52559">MHPFTTFSPTAHLRPMTHRLRIVFSVVLFSALFTNVVSAAPPNIVLLLSDDMAWTDYGFMGHPDIQTPNLDKLASESAVFPRGYVPTGLCRPSLATLLTGHYASTHGVTGNDPSPKYAARDSELFNQRRAQLISYLDQFETVPEALGKLGYLSHQSGKLWEGSYQNAGFTHGMTRGFPEKGGRHGDDGLSIGRQGIEPINEFLDLAVDQNKPFYLWYAPFMPHTPHTPPKRLLDKYRDGRPITIAKYYAMCEWFDETCGQLMESLRQRGLDDNTLIVYLTDNGWIQDPEKNGYAPRSKQTPYEGGVRTPIFYWMPGKIKAGTRPELVSSIDIYPTMLAAAGAPVPDDRPGLNLMPHLTGGDAIPRETIFGEGFAHDIADVEDPEATLLYRWCIQGKWKLLLTYDGEVNRYQSTHPRTEKGPQLFDLIADPTEEKNLAKQHPEVVARLAEKIHQWYPVKRAKTITTPSL</sequence>
<dbReference type="Gene3D" id="3.40.720.10">
    <property type="entry name" value="Alkaline Phosphatase, subunit A"/>
    <property type="match status" value="1"/>
</dbReference>
<proteinExistence type="inferred from homology"/>
<dbReference type="PANTHER" id="PTHR42693">
    <property type="entry name" value="ARYLSULFATASE FAMILY MEMBER"/>
    <property type="match status" value="1"/>
</dbReference>
<dbReference type="Gene3D" id="3.30.1120.10">
    <property type="match status" value="1"/>
</dbReference>